<dbReference type="Pfam" id="PF23368">
    <property type="entry name" value="DUF7092"/>
    <property type="match status" value="1"/>
</dbReference>
<comment type="similarity">
    <text evidence="6">Belongs to the peptidase M48 family.</text>
</comment>
<evidence type="ECO:0000256" key="3">
    <source>
        <dbReference type="ARBA" id="ARBA00022801"/>
    </source>
</evidence>
<evidence type="ECO:0000256" key="5">
    <source>
        <dbReference type="ARBA" id="ARBA00023049"/>
    </source>
</evidence>
<dbReference type="Gene3D" id="3.30.2010.10">
    <property type="entry name" value="Metalloproteases ('zincins'), catalytic domain"/>
    <property type="match status" value="1"/>
</dbReference>
<keyword evidence="4 6" id="KW-0862">Zinc</keyword>
<dbReference type="PANTHER" id="PTHR22726">
    <property type="entry name" value="METALLOENDOPEPTIDASE OMA1"/>
    <property type="match status" value="1"/>
</dbReference>
<evidence type="ECO:0000313" key="10">
    <source>
        <dbReference type="EMBL" id="CAE6706670.1"/>
    </source>
</evidence>
<proteinExistence type="inferred from homology"/>
<sequence>MPTARPAHYLDGRTATRHPVTLTVTPSTLLIVMADGSSRQWPYDQIRQTQGAYRGEPVRLEFGPDPCEALVVATPAILTEIHAAAPGIARHLHDPAWRHARLRWTLGAALSVVFMLIGLYRWGIPGIASVAAPYVPVSWEESLGRQVVDRLAPNNQQCRDPKRLQKLDHIAQTLAATRPVAPYRITLTVVDNPTVNAFAAPGGQVILLRGLLERTNSPEELAGVLAHELQHIYQRHTTKTILEQTAGSLLLTAISGDLSGGLAWGIEGARAMGALHYSRAHEREADIEGLHMLQAAHLDPAAMVAIYSSMQQSEQNHQAPPEFLSTHPDMNERLATLVALAGPTPLDPQQLLPGEDWTDIRSLCRLRDPGRSVPFSLDLP</sequence>
<evidence type="ECO:0000259" key="8">
    <source>
        <dbReference type="Pfam" id="PF01435"/>
    </source>
</evidence>
<evidence type="ECO:0000313" key="11">
    <source>
        <dbReference type="Proteomes" id="UP000675880"/>
    </source>
</evidence>
<protein>
    <submittedName>
        <fullName evidence="10">Peptidase_M48 domain-containing protein</fullName>
    </submittedName>
</protein>
<evidence type="ECO:0000256" key="7">
    <source>
        <dbReference type="SAM" id="Phobius"/>
    </source>
</evidence>
<feature type="domain" description="DUF7092" evidence="9">
    <location>
        <begin position="6"/>
        <end position="63"/>
    </location>
</feature>
<keyword evidence="2" id="KW-0479">Metal-binding</keyword>
<keyword evidence="7" id="KW-0812">Transmembrane</keyword>
<keyword evidence="3 6" id="KW-0378">Hydrolase</keyword>
<keyword evidence="1 6" id="KW-0645">Protease</keyword>
<evidence type="ECO:0000256" key="2">
    <source>
        <dbReference type="ARBA" id="ARBA00022723"/>
    </source>
</evidence>
<keyword evidence="5 6" id="KW-0482">Metalloprotease</keyword>
<accession>A0ABN7KQQ1</accession>
<feature type="transmembrane region" description="Helical" evidence="7">
    <location>
        <begin position="104"/>
        <end position="123"/>
    </location>
</feature>
<keyword evidence="7" id="KW-1133">Transmembrane helix</keyword>
<dbReference type="InterPro" id="IPR051156">
    <property type="entry name" value="Mito/Outer_Membr_Metalloprot"/>
</dbReference>
<dbReference type="PANTHER" id="PTHR22726:SF1">
    <property type="entry name" value="METALLOENDOPEPTIDASE OMA1, MITOCHONDRIAL"/>
    <property type="match status" value="1"/>
</dbReference>
<keyword evidence="7" id="KW-0472">Membrane</keyword>
<dbReference type="InterPro" id="IPR001915">
    <property type="entry name" value="Peptidase_M48"/>
</dbReference>
<dbReference type="InterPro" id="IPR055518">
    <property type="entry name" value="DUF7092"/>
</dbReference>
<evidence type="ECO:0000259" key="9">
    <source>
        <dbReference type="Pfam" id="PF23368"/>
    </source>
</evidence>
<feature type="domain" description="Peptidase M48" evidence="8">
    <location>
        <begin position="164"/>
        <end position="339"/>
    </location>
</feature>
<evidence type="ECO:0000256" key="6">
    <source>
        <dbReference type="RuleBase" id="RU003983"/>
    </source>
</evidence>
<dbReference type="Pfam" id="PF01435">
    <property type="entry name" value="Peptidase_M48"/>
    <property type="match status" value="1"/>
</dbReference>
<gene>
    <name evidence="10" type="ORF">NSPZN2_11012</name>
</gene>
<dbReference type="EMBL" id="CAJNBJ010000001">
    <property type="protein sequence ID" value="CAE6706670.1"/>
    <property type="molecule type" value="Genomic_DNA"/>
</dbReference>
<reference evidence="10 11" key="1">
    <citation type="submission" date="2021-02" db="EMBL/GenBank/DDBJ databases">
        <authorList>
            <person name="Han P."/>
        </authorList>
    </citation>
    <scope>NUCLEOTIDE SEQUENCE [LARGE SCALE GENOMIC DNA]</scope>
    <source>
        <strain evidence="10">Candidatus Nitrospira sp. ZN2</strain>
    </source>
</reference>
<name>A0ABN7KQQ1_9BACT</name>
<evidence type="ECO:0000256" key="1">
    <source>
        <dbReference type="ARBA" id="ARBA00022670"/>
    </source>
</evidence>
<organism evidence="10 11">
    <name type="scientific">Nitrospira defluvii</name>
    <dbReference type="NCBI Taxonomy" id="330214"/>
    <lineage>
        <taxon>Bacteria</taxon>
        <taxon>Pseudomonadati</taxon>
        <taxon>Nitrospirota</taxon>
        <taxon>Nitrospiria</taxon>
        <taxon>Nitrospirales</taxon>
        <taxon>Nitrospiraceae</taxon>
        <taxon>Nitrospira</taxon>
    </lineage>
</organism>
<comment type="cofactor">
    <cofactor evidence="6">
        <name>Zn(2+)</name>
        <dbReference type="ChEBI" id="CHEBI:29105"/>
    </cofactor>
    <text evidence="6">Binds 1 zinc ion per subunit.</text>
</comment>
<keyword evidence="11" id="KW-1185">Reference proteome</keyword>
<comment type="caution">
    <text evidence="10">The sequence shown here is derived from an EMBL/GenBank/DDBJ whole genome shotgun (WGS) entry which is preliminary data.</text>
</comment>
<evidence type="ECO:0000256" key="4">
    <source>
        <dbReference type="ARBA" id="ARBA00022833"/>
    </source>
</evidence>
<dbReference type="Proteomes" id="UP000675880">
    <property type="component" value="Unassembled WGS sequence"/>
</dbReference>
<dbReference type="CDD" id="cd07332">
    <property type="entry name" value="M48C_Oma1_like"/>
    <property type="match status" value="1"/>
</dbReference>
<dbReference type="RefSeq" id="WP_213040812.1">
    <property type="nucleotide sequence ID" value="NZ_CAJNBJ010000001.1"/>
</dbReference>